<feature type="chain" id="PRO_5015005722" evidence="1">
    <location>
        <begin position="24"/>
        <end position="74"/>
    </location>
</feature>
<evidence type="ECO:0000313" key="2">
    <source>
        <dbReference type="EMBL" id="MBW75148.1"/>
    </source>
</evidence>
<accession>A0A2M4DDH0</accession>
<feature type="signal peptide" evidence="1">
    <location>
        <begin position="1"/>
        <end position="23"/>
    </location>
</feature>
<dbReference type="AlphaFoldDB" id="A0A2M4DDH0"/>
<name>A0A2M4DDH0_ANODA</name>
<keyword evidence="1" id="KW-0732">Signal</keyword>
<sequence>MFYFAPCVRLCIVLADYLSLSLSVSPCLGSRRPSSYHIIADTCPPPSVGRILWSWNNHHGAMVIMFHISCPPLQ</sequence>
<protein>
    <submittedName>
        <fullName evidence="2">Putative secreted protein</fullName>
    </submittedName>
</protein>
<dbReference type="EMBL" id="GGFL01010970">
    <property type="protein sequence ID" value="MBW75148.1"/>
    <property type="molecule type" value="Transcribed_RNA"/>
</dbReference>
<reference evidence="2" key="1">
    <citation type="submission" date="2018-01" db="EMBL/GenBank/DDBJ databases">
        <title>An insight into the sialome of Amazonian anophelines.</title>
        <authorList>
            <person name="Ribeiro J.M."/>
            <person name="Scarpassa V."/>
            <person name="Calvo E."/>
        </authorList>
    </citation>
    <scope>NUCLEOTIDE SEQUENCE</scope>
</reference>
<proteinExistence type="predicted"/>
<organism evidence="2">
    <name type="scientific">Anopheles darlingi</name>
    <name type="common">Mosquito</name>
    <dbReference type="NCBI Taxonomy" id="43151"/>
    <lineage>
        <taxon>Eukaryota</taxon>
        <taxon>Metazoa</taxon>
        <taxon>Ecdysozoa</taxon>
        <taxon>Arthropoda</taxon>
        <taxon>Hexapoda</taxon>
        <taxon>Insecta</taxon>
        <taxon>Pterygota</taxon>
        <taxon>Neoptera</taxon>
        <taxon>Endopterygota</taxon>
        <taxon>Diptera</taxon>
        <taxon>Nematocera</taxon>
        <taxon>Culicoidea</taxon>
        <taxon>Culicidae</taxon>
        <taxon>Anophelinae</taxon>
        <taxon>Anopheles</taxon>
    </lineage>
</organism>
<evidence type="ECO:0000256" key="1">
    <source>
        <dbReference type="SAM" id="SignalP"/>
    </source>
</evidence>